<dbReference type="RefSeq" id="WP_216238728.1">
    <property type="nucleotide sequence ID" value="NZ_JABACJ020000001.1"/>
</dbReference>
<gene>
    <name evidence="1" type="ORF">HGO97_001550</name>
</gene>
<dbReference type="InterPro" id="IPR006439">
    <property type="entry name" value="HAD-SF_hydro_IA"/>
</dbReference>
<proteinExistence type="predicted"/>
<dbReference type="InterPro" id="IPR041492">
    <property type="entry name" value="HAD_2"/>
</dbReference>
<dbReference type="GO" id="GO:0016787">
    <property type="term" value="F:hydrolase activity"/>
    <property type="evidence" value="ECO:0007669"/>
    <property type="project" value="UniProtKB-KW"/>
</dbReference>
<dbReference type="PANTHER" id="PTHR43434:SF26">
    <property type="entry name" value="PYROPHOSPHATASE PPAX"/>
    <property type="match status" value="1"/>
</dbReference>
<name>A0ABS6CZT6_9FIRM</name>
<dbReference type="InterPro" id="IPR050155">
    <property type="entry name" value="HAD-like_hydrolase_sf"/>
</dbReference>
<dbReference type="SFLD" id="SFLDG01129">
    <property type="entry name" value="C1.5:_HAD__Beta-PGM__Phosphata"/>
    <property type="match status" value="1"/>
</dbReference>
<dbReference type="Pfam" id="PF13419">
    <property type="entry name" value="HAD_2"/>
    <property type="match status" value="1"/>
</dbReference>
<dbReference type="SFLD" id="SFLDG01135">
    <property type="entry name" value="C1.5.6:_HAD__Beta-PGM__Phospha"/>
    <property type="match status" value="1"/>
</dbReference>
<keyword evidence="2" id="KW-1185">Reference proteome</keyword>
<evidence type="ECO:0000313" key="1">
    <source>
        <dbReference type="EMBL" id="MBU3874496.1"/>
    </source>
</evidence>
<reference evidence="1 2" key="1">
    <citation type="submission" date="2021-06" db="EMBL/GenBank/DDBJ databases">
        <title>Faecalicatena sp. nov. isolated from porcine feces.</title>
        <authorList>
            <person name="Oh B.S."/>
            <person name="Lee J.H."/>
        </authorList>
    </citation>
    <scope>NUCLEOTIDE SEQUENCE [LARGE SCALE GENOMIC DNA]</scope>
    <source>
        <strain evidence="1 2">AGMB00832</strain>
    </source>
</reference>
<protein>
    <submittedName>
        <fullName evidence="1">HAD family hydrolase</fullName>
    </submittedName>
</protein>
<accession>A0ABS6CZT6</accession>
<keyword evidence="1" id="KW-0378">Hydrolase</keyword>
<comment type="caution">
    <text evidence="1">The sequence shown here is derived from an EMBL/GenBank/DDBJ whole genome shotgun (WGS) entry which is preliminary data.</text>
</comment>
<evidence type="ECO:0000313" key="2">
    <source>
        <dbReference type="Proteomes" id="UP000723714"/>
    </source>
</evidence>
<sequence>MTKYDVVVFDVDGTLIDTQETILLSLQHMLLRMTGHLYHFKELYFALGIPGDKALEELQIEDQEKAMKMWLTYNDRYEFLQKPFEGISEMIDWLESQGIRQGIVTSRTREEFKKSIANYAFIKKFETVICADDTTKHKPEPEPMLALLDKMQIEPSRVLYVGDSLYDMECARKAGVDSALAVWGAHFPENIRADYKLEKIGDLKSLFI</sequence>
<dbReference type="SFLD" id="SFLDS00003">
    <property type="entry name" value="Haloacid_Dehalogenase"/>
    <property type="match status" value="1"/>
</dbReference>
<dbReference type="NCBIfam" id="TIGR01509">
    <property type="entry name" value="HAD-SF-IA-v3"/>
    <property type="match status" value="1"/>
</dbReference>
<organism evidence="1 2">
    <name type="scientific">Faecalicatena faecalis</name>
    <dbReference type="NCBI Taxonomy" id="2726362"/>
    <lineage>
        <taxon>Bacteria</taxon>
        <taxon>Bacillati</taxon>
        <taxon>Bacillota</taxon>
        <taxon>Clostridia</taxon>
        <taxon>Lachnospirales</taxon>
        <taxon>Lachnospiraceae</taxon>
        <taxon>Faecalicatena</taxon>
    </lineage>
</organism>
<dbReference type="NCBIfam" id="TIGR01549">
    <property type="entry name" value="HAD-SF-IA-v1"/>
    <property type="match status" value="1"/>
</dbReference>
<dbReference type="PANTHER" id="PTHR43434">
    <property type="entry name" value="PHOSPHOGLYCOLATE PHOSPHATASE"/>
    <property type="match status" value="1"/>
</dbReference>
<dbReference type="Proteomes" id="UP000723714">
    <property type="component" value="Unassembled WGS sequence"/>
</dbReference>
<dbReference type="EMBL" id="JABACJ020000001">
    <property type="protein sequence ID" value="MBU3874496.1"/>
    <property type="molecule type" value="Genomic_DNA"/>
</dbReference>